<organism evidence="6 7">
    <name type="scientific">Azospirillum oryzae</name>
    <dbReference type="NCBI Taxonomy" id="286727"/>
    <lineage>
        <taxon>Bacteria</taxon>
        <taxon>Pseudomonadati</taxon>
        <taxon>Pseudomonadota</taxon>
        <taxon>Alphaproteobacteria</taxon>
        <taxon>Rhodospirillales</taxon>
        <taxon>Azospirillaceae</taxon>
        <taxon>Azospirillum</taxon>
    </lineage>
</organism>
<evidence type="ECO:0000256" key="1">
    <source>
        <dbReference type="ARBA" id="ARBA00008857"/>
    </source>
</evidence>
<evidence type="ECO:0000259" key="5">
    <source>
        <dbReference type="PROSITE" id="PS51898"/>
    </source>
</evidence>
<accession>A0A1X7EMS9</accession>
<dbReference type="RefSeq" id="WP_143266372.1">
    <property type="nucleotide sequence ID" value="NZ_FXAK01000002.1"/>
</dbReference>
<dbReference type="InterPro" id="IPR002104">
    <property type="entry name" value="Integrase_catalytic"/>
</dbReference>
<protein>
    <submittedName>
        <fullName evidence="6">Site-specific recombinase XerD</fullName>
    </submittedName>
</protein>
<dbReference type="GO" id="GO:0003677">
    <property type="term" value="F:DNA binding"/>
    <property type="evidence" value="ECO:0007669"/>
    <property type="project" value="UniProtKB-KW"/>
</dbReference>
<dbReference type="PANTHER" id="PTHR30349">
    <property type="entry name" value="PHAGE INTEGRASE-RELATED"/>
    <property type="match status" value="1"/>
</dbReference>
<dbReference type="InterPro" id="IPR011010">
    <property type="entry name" value="DNA_brk_join_enz"/>
</dbReference>
<dbReference type="GO" id="GO:0015074">
    <property type="term" value="P:DNA integration"/>
    <property type="evidence" value="ECO:0007669"/>
    <property type="project" value="UniProtKB-KW"/>
</dbReference>
<dbReference type="OrthoDB" id="9784724at2"/>
<evidence type="ECO:0000313" key="7">
    <source>
        <dbReference type="Proteomes" id="UP000192936"/>
    </source>
</evidence>
<evidence type="ECO:0000256" key="2">
    <source>
        <dbReference type="ARBA" id="ARBA00022908"/>
    </source>
</evidence>
<dbReference type="GO" id="GO:0006310">
    <property type="term" value="P:DNA recombination"/>
    <property type="evidence" value="ECO:0007669"/>
    <property type="project" value="UniProtKB-KW"/>
</dbReference>
<dbReference type="PROSITE" id="PS51898">
    <property type="entry name" value="TYR_RECOMBINASE"/>
    <property type="match status" value="1"/>
</dbReference>
<dbReference type="Pfam" id="PF00589">
    <property type="entry name" value="Phage_integrase"/>
    <property type="match status" value="1"/>
</dbReference>
<dbReference type="InterPro" id="IPR013762">
    <property type="entry name" value="Integrase-like_cat_sf"/>
</dbReference>
<dbReference type="PANTHER" id="PTHR30349:SF41">
    <property type="entry name" value="INTEGRASE_RECOMBINASE PROTEIN MJ0367-RELATED"/>
    <property type="match status" value="1"/>
</dbReference>
<keyword evidence="2" id="KW-0229">DNA integration</keyword>
<gene>
    <name evidence="6" type="ORF">SAMN02982917_1870</name>
</gene>
<dbReference type="Pfam" id="PF20172">
    <property type="entry name" value="DUF6538"/>
    <property type="match status" value="1"/>
</dbReference>
<sequence>MTANLRLKGTTYHYRRRVPPPLTQYFGRSEILLTLGTGSAREAAARARAVNVEIDKVIRAVTTKPNSLAVEHIALILRRLRAEPPWASPTRAELLAEYRTGDAATIDRVFALGTDAIFSLPPEDRQRVLDHLERLLDGVAIVSSEAGTAAARLGADVATLRAATAETLAAQAQRRADLATMAMALQQRPAAAPAVTPAASQSPEFSEHERAFLDWKRTQKGWTAQSGAQAEATFRLARELIGDKPVKNYTRQDAGLLYDELLRLPSSHGKGAAKGKAIPARDAIARADAIEKGGTAVPRVQLKTVKRHFSALLQYWKWLHQRGHVDELIWSGFDFPGTKSSKKKRDIWSPDDMKKLFSSTWWAVDQPRDTARWWAPLIALYSGMRLEEICRLRPIDVETMKGAACFLLREHPDGWSPKTEAGERTVPVHPFLVELGFLRLVEQRRREDAPRLFPELRATGRDGKLGQALGRDFGRLKTGLGVGPKTVFHSFRHTFRTVLESADLEERWIDSVMGHEDSRRSEGGRTYAKGVTLERLAQVVAAFEAPVDLSHMRGSRRT</sequence>
<dbReference type="Proteomes" id="UP000192936">
    <property type="component" value="Unassembled WGS sequence"/>
</dbReference>
<dbReference type="AlphaFoldDB" id="A0A1X7EMS9"/>
<evidence type="ECO:0000256" key="4">
    <source>
        <dbReference type="ARBA" id="ARBA00023172"/>
    </source>
</evidence>
<keyword evidence="3" id="KW-0238">DNA-binding</keyword>
<feature type="domain" description="Tyr recombinase" evidence="5">
    <location>
        <begin position="343"/>
        <end position="541"/>
    </location>
</feature>
<dbReference type="CDD" id="cd01184">
    <property type="entry name" value="INT_C_like_1"/>
    <property type="match status" value="1"/>
</dbReference>
<proteinExistence type="inferred from homology"/>
<reference evidence="6 7" key="1">
    <citation type="submission" date="2017-04" db="EMBL/GenBank/DDBJ databases">
        <authorList>
            <person name="Afonso C.L."/>
            <person name="Miller P.J."/>
            <person name="Scott M.A."/>
            <person name="Spackman E."/>
            <person name="Goraichik I."/>
            <person name="Dimitrov K.M."/>
            <person name="Suarez D.L."/>
            <person name="Swayne D.E."/>
        </authorList>
    </citation>
    <scope>NUCLEOTIDE SEQUENCE [LARGE SCALE GENOMIC DNA]</scope>
    <source>
        <strain evidence="6 7">A2P</strain>
    </source>
</reference>
<evidence type="ECO:0000256" key="3">
    <source>
        <dbReference type="ARBA" id="ARBA00023125"/>
    </source>
</evidence>
<comment type="similarity">
    <text evidence="1">Belongs to the 'phage' integrase family.</text>
</comment>
<dbReference type="EMBL" id="FXAK01000002">
    <property type="protein sequence ID" value="SMF36643.1"/>
    <property type="molecule type" value="Genomic_DNA"/>
</dbReference>
<dbReference type="InterPro" id="IPR046668">
    <property type="entry name" value="DUF6538"/>
</dbReference>
<dbReference type="InterPro" id="IPR050090">
    <property type="entry name" value="Tyrosine_recombinase_XerCD"/>
</dbReference>
<name>A0A1X7EMS9_9PROT</name>
<keyword evidence="4" id="KW-0233">DNA recombination</keyword>
<evidence type="ECO:0000313" key="6">
    <source>
        <dbReference type="EMBL" id="SMF36643.1"/>
    </source>
</evidence>
<dbReference type="STRING" id="286727.SAMN02982917_1870"/>
<dbReference type="Gene3D" id="1.10.443.10">
    <property type="entry name" value="Intergrase catalytic core"/>
    <property type="match status" value="1"/>
</dbReference>
<dbReference type="SUPFAM" id="SSF56349">
    <property type="entry name" value="DNA breaking-rejoining enzymes"/>
    <property type="match status" value="1"/>
</dbReference>